<keyword evidence="7" id="KW-0057">Aromatic amino acid biosynthesis</keyword>
<protein>
    <recommendedName>
        <fullName evidence="5 7">3-dehydroquinate dehydratase</fullName>
        <shortName evidence="7">3-dehydroquinase</shortName>
        <ecNumber evidence="5 7">4.2.1.10</ecNumber>
    </recommendedName>
    <alternativeName>
        <fullName evidence="7">Type II DHQase</fullName>
    </alternativeName>
</protein>
<dbReference type="Gene3D" id="3.40.50.9100">
    <property type="entry name" value="Dehydroquinase, class II"/>
    <property type="match status" value="1"/>
</dbReference>
<dbReference type="InterPro" id="IPR036441">
    <property type="entry name" value="DHquinase_II_sf"/>
</dbReference>
<dbReference type="GO" id="GO:0009073">
    <property type="term" value="P:aromatic amino acid family biosynthetic process"/>
    <property type="evidence" value="ECO:0007669"/>
    <property type="project" value="UniProtKB-KW"/>
</dbReference>
<proteinExistence type="inferred from homology"/>
<dbReference type="NCBIfam" id="TIGR01088">
    <property type="entry name" value="aroQ"/>
    <property type="match status" value="1"/>
</dbReference>
<dbReference type="PANTHER" id="PTHR21272:SF3">
    <property type="entry name" value="CATABOLIC 3-DEHYDROQUINASE"/>
    <property type="match status" value="1"/>
</dbReference>
<evidence type="ECO:0000256" key="8">
    <source>
        <dbReference type="PIRSR" id="PIRSR001399-1"/>
    </source>
</evidence>
<dbReference type="NCBIfam" id="NF003806">
    <property type="entry name" value="PRK05395.1-3"/>
    <property type="match status" value="1"/>
</dbReference>
<dbReference type="EMBL" id="CP001631">
    <property type="protein sequence ID" value="ACU54632.1"/>
    <property type="molecule type" value="Genomic_DNA"/>
</dbReference>
<comment type="subunit">
    <text evidence="4 7">Homododecamer.</text>
</comment>
<feature type="binding site" evidence="7 9">
    <location>
        <begin position="103"/>
        <end position="104"/>
    </location>
    <ligand>
        <name>substrate</name>
    </ligand>
</feature>
<keyword evidence="7" id="KW-0028">Amino-acid biosynthesis</keyword>
<dbReference type="eggNOG" id="COG0757">
    <property type="taxonomic scope" value="Bacteria"/>
</dbReference>
<comment type="pathway">
    <text evidence="2 7">Metabolic intermediate biosynthesis; chorismate biosynthesis; chorismate from D-erythrose 4-phosphate and phosphoenolpyruvate: step 3/7.</text>
</comment>
<keyword evidence="12" id="KW-1185">Reference proteome</keyword>
<dbReference type="InterPro" id="IPR001874">
    <property type="entry name" value="DHquinase_II"/>
</dbReference>
<dbReference type="OrthoDB" id="9790793at2"/>
<dbReference type="UniPathway" id="UPA00053">
    <property type="reaction ID" value="UER00086"/>
</dbReference>
<evidence type="ECO:0000256" key="7">
    <source>
        <dbReference type="HAMAP-Rule" id="MF_00169"/>
    </source>
</evidence>
<evidence type="ECO:0000256" key="9">
    <source>
        <dbReference type="PIRSR" id="PIRSR001399-2"/>
    </source>
</evidence>
<gene>
    <name evidence="7" type="primary">aroQ</name>
    <name evidence="11" type="ordered locus">Afer_1716</name>
</gene>
<comment type="similarity">
    <text evidence="3 7">Belongs to the type-II 3-dehydroquinase family.</text>
</comment>
<dbReference type="Proteomes" id="UP000000771">
    <property type="component" value="Chromosome"/>
</dbReference>
<dbReference type="HOGENOM" id="CLU_090968_2_0_11"/>
<keyword evidence="6 7" id="KW-0456">Lyase</keyword>
<feature type="binding site" evidence="7 9">
    <location>
        <position position="82"/>
    </location>
    <ligand>
        <name>substrate</name>
    </ligand>
</feature>
<feature type="binding site" evidence="7 9">
    <location>
        <position position="89"/>
    </location>
    <ligand>
        <name>substrate</name>
    </ligand>
</feature>
<dbReference type="NCBIfam" id="NF003805">
    <property type="entry name" value="PRK05395.1-2"/>
    <property type="match status" value="1"/>
</dbReference>
<evidence type="ECO:0000256" key="6">
    <source>
        <dbReference type="ARBA" id="ARBA00023239"/>
    </source>
</evidence>
<dbReference type="PIRSF" id="PIRSF001399">
    <property type="entry name" value="DHquinase_II"/>
    <property type="match status" value="1"/>
</dbReference>
<name>C7M0X4_ACIFD</name>
<evidence type="ECO:0000256" key="1">
    <source>
        <dbReference type="ARBA" id="ARBA00001864"/>
    </source>
</evidence>
<dbReference type="SMR" id="C7M0X4"/>
<dbReference type="GO" id="GO:0009423">
    <property type="term" value="P:chorismate biosynthetic process"/>
    <property type="evidence" value="ECO:0007669"/>
    <property type="project" value="UniProtKB-UniRule"/>
</dbReference>
<dbReference type="GO" id="GO:0019631">
    <property type="term" value="P:quinate catabolic process"/>
    <property type="evidence" value="ECO:0007669"/>
    <property type="project" value="TreeGrafter"/>
</dbReference>
<organism evidence="11 12">
    <name type="scientific">Acidimicrobium ferrooxidans (strain DSM 10331 / JCM 15462 / NBRC 103882 / ICP)</name>
    <dbReference type="NCBI Taxonomy" id="525909"/>
    <lineage>
        <taxon>Bacteria</taxon>
        <taxon>Bacillati</taxon>
        <taxon>Actinomycetota</taxon>
        <taxon>Acidimicrobiia</taxon>
        <taxon>Acidimicrobiales</taxon>
        <taxon>Acidimicrobiaceae</taxon>
        <taxon>Acidimicrobium</taxon>
    </lineage>
</organism>
<dbReference type="RefSeq" id="WP_015799111.1">
    <property type="nucleotide sequence ID" value="NC_013124.1"/>
</dbReference>
<feature type="active site" description="Proton donor" evidence="7 8">
    <location>
        <position position="102"/>
    </location>
</feature>
<dbReference type="GO" id="GO:0003855">
    <property type="term" value="F:3-dehydroquinate dehydratase activity"/>
    <property type="evidence" value="ECO:0007669"/>
    <property type="project" value="UniProtKB-UniRule"/>
</dbReference>
<dbReference type="PANTHER" id="PTHR21272">
    <property type="entry name" value="CATABOLIC 3-DEHYDROQUINASE"/>
    <property type="match status" value="1"/>
</dbReference>
<accession>C7M0X4</accession>
<sequence length="153" mass="16390">MTAVRLLVIDGPNLNLLGVREPTVYGTETLEDVRRRVGERAASVGAAVTFEQTNSEARVIELLQRAPRSVDGVVLNAGALTHTSYAIADAIAAITIPVVEVHLSNPAAREPFRHRSTIARVVAGSIAGFGPRSYELAVLALVEMVRERVRVGP</sequence>
<evidence type="ECO:0000256" key="4">
    <source>
        <dbReference type="ARBA" id="ARBA00011193"/>
    </source>
</evidence>
<evidence type="ECO:0000313" key="12">
    <source>
        <dbReference type="Proteomes" id="UP000000771"/>
    </source>
</evidence>
<feature type="binding site" evidence="7 9">
    <location>
        <position position="113"/>
    </location>
    <ligand>
        <name>substrate</name>
    </ligand>
</feature>
<evidence type="ECO:0000256" key="2">
    <source>
        <dbReference type="ARBA" id="ARBA00004902"/>
    </source>
</evidence>
<feature type="site" description="Transition state stabilizer" evidence="7 10">
    <location>
        <position position="20"/>
    </location>
</feature>
<feature type="binding site" evidence="7 9">
    <location>
        <position position="76"/>
    </location>
    <ligand>
        <name>substrate</name>
    </ligand>
</feature>
<dbReference type="HAMAP" id="MF_00169">
    <property type="entry name" value="AroQ"/>
    <property type="match status" value="1"/>
</dbReference>
<evidence type="ECO:0000256" key="3">
    <source>
        <dbReference type="ARBA" id="ARBA00011037"/>
    </source>
</evidence>
<evidence type="ECO:0000313" key="11">
    <source>
        <dbReference type="EMBL" id="ACU54632.1"/>
    </source>
</evidence>
<comment type="function">
    <text evidence="7">Catalyzes a trans-dehydration via an enolate intermediate.</text>
</comment>
<dbReference type="KEGG" id="afo:Afer_1716"/>
<dbReference type="GO" id="GO:0008652">
    <property type="term" value="P:amino acid biosynthetic process"/>
    <property type="evidence" value="ECO:0007669"/>
    <property type="project" value="UniProtKB-KW"/>
</dbReference>
<comment type="catalytic activity">
    <reaction evidence="1 7">
        <text>3-dehydroquinate = 3-dehydroshikimate + H2O</text>
        <dbReference type="Rhea" id="RHEA:21096"/>
        <dbReference type="ChEBI" id="CHEBI:15377"/>
        <dbReference type="ChEBI" id="CHEBI:16630"/>
        <dbReference type="ChEBI" id="CHEBI:32364"/>
        <dbReference type="EC" id="4.2.1.10"/>
    </reaction>
</comment>
<dbReference type="NCBIfam" id="NF003807">
    <property type="entry name" value="PRK05395.1-4"/>
    <property type="match status" value="1"/>
</dbReference>
<dbReference type="CDD" id="cd00466">
    <property type="entry name" value="DHQase_II"/>
    <property type="match status" value="1"/>
</dbReference>
<dbReference type="SUPFAM" id="SSF52304">
    <property type="entry name" value="Type II 3-dehydroquinate dehydratase"/>
    <property type="match status" value="1"/>
</dbReference>
<dbReference type="Pfam" id="PF01220">
    <property type="entry name" value="DHquinase_II"/>
    <property type="match status" value="1"/>
</dbReference>
<dbReference type="STRING" id="525909.Afer_1716"/>
<dbReference type="EC" id="4.2.1.10" evidence="5 7"/>
<evidence type="ECO:0000256" key="10">
    <source>
        <dbReference type="PIRSR" id="PIRSR001399-3"/>
    </source>
</evidence>
<feature type="active site" description="Proton acceptor" evidence="7 8">
    <location>
        <position position="25"/>
    </location>
</feature>
<dbReference type="AlphaFoldDB" id="C7M0X4"/>
<evidence type="ECO:0000256" key="5">
    <source>
        <dbReference type="ARBA" id="ARBA00012060"/>
    </source>
</evidence>
<reference evidence="11 12" key="1">
    <citation type="journal article" date="2009" name="Stand. Genomic Sci.">
        <title>Complete genome sequence of Acidimicrobium ferrooxidans type strain (ICP).</title>
        <authorList>
            <person name="Clum A."/>
            <person name="Nolan M."/>
            <person name="Lang E."/>
            <person name="Glavina Del Rio T."/>
            <person name="Tice H."/>
            <person name="Copeland A."/>
            <person name="Cheng J.F."/>
            <person name="Lucas S."/>
            <person name="Chen F."/>
            <person name="Bruce D."/>
            <person name="Goodwin L."/>
            <person name="Pitluck S."/>
            <person name="Ivanova N."/>
            <person name="Mavrommatis K."/>
            <person name="Mikhailova N."/>
            <person name="Pati A."/>
            <person name="Chen A."/>
            <person name="Palaniappan K."/>
            <person name="Goker M."/>
            <person name="Spring S."/>
            <person name="Land M."/>
            <person name="Hauser L."/>
            <person name="Chang Y.J."/>
            <person name="Jeffries C.C."/>
            <person name="Chain P."/>
            <person name="Bristow J."/>
            <person name="Eisen J.A."/>
            <person name="Markowitz V."/>
            <person name="Hugenholtz P."/>
            <person name="Kyrpides N.C."/>
            <person name="Klenk H.P."/>
            <person name="Lapidus A."/>
        </authorList>
    </citation>
    <scope>NUCLEOTIDE SEQUENCE [LARGE SCALE GENOMIC DNA]</scope>
    <source>
        <strain evidence="12">DSM 10331 / JCM 15462 / NBRC 103882 / ICP</strain>
    </source>
</reference>